<organism evidence="2 3">
    <name type="scientific">Lachnellula cervina</name>
    <dbReference type="NCBI Taxonomy" id="1316786"/>
    <lineage>
        <taxon>Eukaryota</taxon>
        <taxon>Fungi</taxon>
        <taxon>Dikarya</taxon>
        <taxon>Ascomycota</taxon>
        <taxon>Pezizomycotina</taxon>
        <taxon>Leotiomycetes</taxon>
        <taxon>Helotiales</taxon>
        <taxon>Lachnaceae</taxon>
        <taxon>Lachnellula</taxon>
    </lineage>
</organism>
<reference evidence="2 3" key="1">
    <citation type="submission" date="2018-05" db="EMBL/GenBank/DDBJ databases">
        <title>Whole genome sequencing for identification of molecular markers to develop diagnostic detection tools for the regulated plant pathogen Lachnellula willkommii.</title>
        <authorList>
            <person name="Giroux E."/>
            <person name="Bilodeau G."/>
        </authorList>
    </citation>
    <scope>NUCLEOTIDE SEQUENCE [LARGE SCALE GENOMIC DNA]</scope>
    <source>
        <strain evidence="2 3">CBS 625.97</strain>
    </source>
</reference>
<feature type="region of interest" description="Disordered" evidence="1">
    <location>
        <begin position="655"/>
        <end position="680"/>
    </location>
</feature>
<proteinExistence type="predicted"/>
<feature type="region of interest" description="Disordered" evidence="1">
    <location>
        <begin position="717"/>
        <end position="755"/>
    </location>
</feature>
<dbReference type="AlphaFoldDB" id="A0A7D8UHN7"/>
<comment type="caution">
    <text evidence="2">The sequence shown here is derived from an EMBL/GenBank/DDBJ whole genome shotgun (WGS) entry which is preliminary data.</text>
</comment>
<sequence>MDFVRNPSADEPVVWRDEKTGQLHIVEPCDLLDKLSSELNNHAKGPRQLLQWFCCECNMGPMAAEDAETQALFETEGSCARKDCSHIKCENCFLAEGAEDKEGNISWKGTVSSIFGQQDVNGMALYEEQLFKNILIGEDTRFGYWGEPLQTEIPGYPSTPGLTISSVGSPESEHEMPGQQYQASKYLDDLIKIKKSELSLKLASIWRKRQDRALMNNEMILDQPEGGFFSLLRDPQDFLLVWHHMILPFLAELVPRWCGPSYTIGIRRGTTPNLRLINIMTEDTWSDTQEKNIQGHVLDLLPPVFHETTGFSFETGSIERLASSTGTTESQLDPICSTKNPYFYLRPTMGDSVGVALGQGKDPSTSTLGPCIMLGKQPCWLVNLHPLENALKSNPQESPLSLEHPSPDDRKKCETAGHRCMADPRPNFTLGNIIATSEKCTRTRKSKSDYWEEAFLDPPEVIMDWALCAATTATTNFIRYPTQPSSEWKRPILSAMHPVGGAPVCSTGRTSGYQRGQVGMCPDLVSKRITGASEDTMEWYVEEPHPHNNAQHFTESGIGVSGDSGAAIIDEENDAFIGQLWGRNKYKRQEPGPRIVYFTPAQDIFDDIREQFAQLDTEDPRLPQLDDGSNLPSLQLACDACLLLQEYARYESVPSSPAMDFEDISPPEDELLTPEDARSPNMHRKTDIEFCHFRLSSSAPWEECAADEYDTERYSLTESLDLDSDDSMDFQRETPRKRKAGGDERPGWVKKQATC</sequence>
<keyword evidence="3" id="KW-1185">Reference proteome</keyword>
<feature type="compositionally biased region" description="Acidic residues" evidence="1">
    <location>
        <begin position="660"/>
        <end position="673"/>
    </location>
</feature>
<feature type="region of interest" description="Disordered" evidence="1">
    <location>
        <begin position="392"/>
        <end position="414"/>
    </location>
</feature>
<dbReference type="OrthoDB" id="3538379at2759"/>
<feature type="compositionally biased region" description="Basic and acidic residues" evidence="1">
    <location>
        <begin position="405"/>
        <end position="414"/>
    </location>
</feature>
<accession>A0A7D8UHN7</accession>
<name>A0A7D8UHN7_9HELO</name>
<feature type="compositionally biased region" description="Basic and acidic residues" evidence="1">
    <location>
        <begin position="729"/>
        <end position="747"/>
    </location>
</feature>
<evidence type="ECO:0000313" key="3">
    <source>
        <dbReference type="Proteomes" id="UP000481288"/>
    </source>
</evidence>
<gene>
    <name evidence="2" type="ORF">LCER1_G009200</name>
</gene>
<evidence type="ECO:0000256" key="1">
    <source>
        <dbReference type="SAM" id="MobiDB-lite"/>
    </source>
</evidence>
<protein>
    <submittedName>
        <fullName evidence="2">Uncharacterized protein</fullName>
    </submittedName>
</protein>
<dbReference type="EMBL" id="QGMG01002192">
    <property type="protein sequence ID" value="TVY39280.1"/>
    <property type="molecule type" value="Genomic_DNA"/>
</dbReference>
<dbReference type="Proteomes" id="UP000481288">
    <property type="component" value="Unassembled WGS sequence"/>
</dbReference>
<evidence type="ECO:0000313" key="2">
    <source>
        <dbReference type="EMBL" id="TVY39280.1"/>
    </source>
</evidence>